<dbReference type="GO" id="GO:0050660">
    <property type="term" value="F:flavin adenine dinucleotide binding"/>
    <property type="evidence" value="ECO:0007669"/>
    <property type="project" value="InterPro"/>
</dbReference>
<keyword evidence="1" id="KW-0560">Oxidoreductase</keyword>
<gene>
    <name evidence="4" type="ORF">BCF44_110405</name>
</gene>
<dbReference type="GO" id="GO:0003995">
    <property type="term" value="F:acyl-CoA dehydrogenase activity"/>
    <property type="evidence" value="ECO:0007669"/>
    <property type="project" value="TreeGrafter"/>
</dbReference>
<dbReference type="EMBL" id="QUNO01000010">
    <property type="protein sequence ID" value="REH42900.1"/>
    <property type="molecule type" value="Genomic_DNA"/>
</dbReference>
<dbReference type="PIRSF" id="PIRSF016578">
    <property type="entry name" value="HsaA"/>
    <property type="match status" value="1"/>
</dbReference>
<dbReference type="InterPro" id="IPR046373">
    <property type="entry name" value="Acyl-CoA_Oxase/DH_mid-dom_sf"/>
</dbReference>
<evidence type="ECO:0000313" key="5">
    <source>
        <dbReference type="Proteomes" id="UP000256269"/>
    </source>
</evidence>
<dbReference type="PANTHER" id="PTHR43884">
    <property type="entry name" value="ACYL-COA DEHYDROGENASE"/>
    <property type="match status" value="1"/>
</dbReference>
<dbReference type="Gene3D" id="1.20.140.10">
    <property type="entry name" value="Butyryl-CoA Dehydrogenase, subunit A, domain 3"/>
    <property type="match status" value="1"/>
</dbReference>
<name>A0A3E0HDG6_9PSEU</name>
<dbReference type="SUPFAM" id="SSF56645">
    <property type="entry name" value="Acyl-CoA dehydrogenase NM domain-like"/>
    <property type="match status" value="1"/>
</dbReference>
<dbReference type="InterPro" id="IPR013786">
    <property type="entry name" value="AcylCoA_DH/ox_N"/>
</dbReference>
<evidence type="ECO:0000259" key="3">
    <source>
        <dbReference type="Pfam" id="PF08028"/>
    </source>
</evidence>
<dbReference type="InterPro" id="IPR013107">
    <property type="entry name" value="Acyl-CoA_DH_C"/>
</dbReference>
<dbReference type="AlphaFoldDB" id="A0A3E0HDG6"/>
<feature type="domain" description="Acyl-CoA dehydrogenase/oxidase N-terminal" evidence="2">
    <location>
        <begin position="14"/>
        <end position="103"/>
    </location>
</feature>
<accession>A0A3E0HDG6</accession>
<sequence>MSTGGHPFAPPHHEQRWVDTATELAAEFAKTAGALDQSAELPLANLQALHGSGLDAALLPKELGGEALSYRSYGEIVRLLSAACPSTACIWVMHIGAGVGLAEISAPDAARFYADELIAGRRFANALSEPTSGNLFMMPMQHAEPVDGGFRLTGAKRFASGCEIADHFLVNALVEDKPTFFGLAADPATMRFIPIWDTMGLRASRSQLIEFTGTLLREDRRCPALRPKRPNHIGAGLAFLSLGIADAALAALVDHARRRIIPTTGEPLARMQWLRFDVADVHARLEAATMYARHMCWLADENSAEFVPATIRAKQLANGLAVDAAQLAVRVGGASAGYLRSSPIERIFRDAQAGGLMAYSLEVCKDTLGAALLDGHDG</sequence>
<dbReference type="Proteomes" id="UP000256269">
    <property type="component" value="Unassembled WGS sequence"/>
</dbReference>
<dbReference type="RefSeq" id="WP_116177676.1">
    <property type="nucleotide sequence ID" value="NZ_CP144375.1"/>
</dbReference>
<keyword evidence="5" id="KW-1185">Reference proteome</keyword>
<dbReference type="Gene3D" id="1.10.540.10">
    <property type="entry name" value="Acyl-CoA dehydrogenase/oxidase, N-terminal domain"/>
    <property type="match status" value="1"/>
</dbReference>
<protein>
    <submittedName>
        <fullName evidence="4">Alkylation response protein AidB-like acyl-CoA dehydrogenase</fullName>
    </submittedName>
</protein>
<dbReference type="InterPro" id="IPR009100">
    <property type="entry name" value="AcylCoA_DH/oxidase_NM_dom_sf"/>
</dbReference>
<dbReference type="InterPro" id="IPR037069">
    <property type="entry name" value="AcylCoA_DH/ox_N_sf"/>
</dbReference>
<organism evidence="4 5">
    <name type="scientific">Kutzneria buriramensis</name>
    <dbReference type="NCBI Taxonomy" id="1045776"/>
    <lineage>
        <taxon>Bacteria</taxon>
        <taxon>Bacillati</taxon>
        <taxon>Actinomycetota</taxon>
        <taxon>Actinomycetes</taxon>
        <taxon>Pseudonocardiales</taxon>
        <taxon>Pseudonocardiaceae</taxon>
        <taxon>Kutzneria</taxon>
    </lineage>
</organism>
<dbReference type="SUPFAM" id="SSF47203">
    <property type="entry name" value="Acyl-CoA dehydrogenase C-terminal domain-like"/>
    <property type="match status" value="1"/>
</dbReference>
<proteinExistence type="predicted"/>
<evidence type="ECO:0000259" key="2">
    <source>
        <dbReference type="Pfam" id="PF02771"/>
    </source>
</evidence>
<dbReference type="Gene3D" id="2.40.110.10">
    <property type="entry name" value="Butyryl-CoA Dehydrogenase, subunit A, domain 2"/>
    <property type="match status" value="1"/>
</dbReference>
<dbReference type="Pfam" id="PF08028">
    <property type="entry name" value="Acyl-CoA_dh_2"/>
    <property type="match status" value="1"/>
</dbReference>
<comment type="caution">
    <text evidence="4">The sequence shown here is derived from an EMBL/GenBank/DDBJ whole genome shotgun (WGS) entry which is preliminary data.</text>
</comment>
<feature type="domain" description="Acyl-CoA dehydrogenase C-terminal" evidence="3">
    <location>
        <begin position="236"/>
        <end position="355"/>
    </location>
</feature>
<evidence type="ECO:0000313" key="4">
    <source>
        <dbReference type="EMBL" id="REH42900.1"/>
    </source>
</evidence>
<dbReference type="PANTHER" id="PTHR43884:SF12">
    <property type="entry name" value="ISOVALERYL-COA DEHYDROGENASE, MITOCHONDRIAL-RELATED"/>
    <property type="match status" value="1"/>
</dbReference>
<dbReference type="InterPro" id="IPR036250">
    <property type="entry name" value="AcylCo_DH-like_C"/>
</dbReference>
<reference evidence="4 5" key="1">
    <citation type="submission" date="2018-08" db="EMBL/GenBank/DDBJ databases">
        <title>Genomic Encyclopedia of Archaeal and Bacterial Type Strains, Phase II (KMG-II): from individual species to whole genera.</title>
        <authorList>
            <person name="Goeker M."/>
        </authorList>
    </citation>
    <scope>NUCLEOTIDE SEQUENCE [LARGE SCALE GENOMIC DNA]</scope>
    <source>
        <strain evidence="4 5">DSM 45791</strain>
    </source>
</reference>
<dbReference type="OrthoDB" id="2986495at2"/>
<evidence type="ECO:0000256" key="1">
    <source>
        <dbReference type="ARBA" id="ARBA00023002"/>
    </source>
</evidence>
<dbReference type="Pfam" id="PF02771">
    <property type="entry name" value="Acyl-CoA_dh_N"/>
    <property type="match status" value="1"/>
</dbReference>